<dbReference type="InterPro" id="IPR019722">
    <property type="entry name" value="HI_0552_fam"/>
</dbReference>
<evidence type="ECO:0000313" key="1">
    <source>
        <dbReference type="EMBL" id="KRL55266.1"/>
    </source>
</evidence>
<evidence type="ECO:0000313" key="2">
    <source>
        <dbReference type="Proteomes" id="UP000051697"/>
    </source>
</evidence>
<keyword evidence="2" id="KW-1185">Reference proteome</keyword>
<organism evidence="1 2">
    <name type="scientific">Paucilactobacillus oligofermentans DSM 15707 = LMG 22743</name>
    <dbReference type="NCBI Taxonomy" id="1423778"/>
    <lineage>
        <taxon>Bacteria</taxon>
        <taxon>Bacillati</taxon>
        <taxon>Bacillota</taxon>
        <taxon>Bacilli</taxon>
        <taxon>Lactobacillales</taxon>
        <taxon>Lactobacillaceae</taxon>
        <taxon>Paucilactobacillus</taxon>
    </lineage>
</organism>
<dbReference type="Pfam" id="PF10786">
    <property type="entry name" value="HI_0552"/>
    <property type="match status" value="1"/>
</dbReference>
<accession>A0A0R1RM13</accession>
<dbReference type="EMBL" id="AZFE01000031">
    <property type="protein sequence ID" value="KRL55266.1"/>
    <property type="molecule type" value="Genomic_DNA"/>
</dbReference>
<dbReference type="Proteomes" id="UP000051697">
    <property type="component" value="Unassembled WGS sequence"/>
</dbReference>
<reference evidence="1 2" key="1">
    <citation type="journal article" date="2015" name="Genome Announc.">
        <title>Expanding the biotechnology potential of lactobacilli through comparative genomics of 213 strains and associated genera.</title>
        <authorList>
            <person name="Sun Z."/>
            <person name="Harris H.M."/>
            <person name="McCann A."/>
            <person name="Guo C."/>
            <person name="Argimon S."/>
            <person name="Zhang W."/>
            <person name="Yang X."/>
            <person name="Jeffery I.B."/>
            <person name="Cooney J.C."/>
            <person name="Kagawa T.F."/>
            <person name="Liu W."/>
            <person name="Song Y."/>
            <person name="Salvetti E."/>
            <person name="Wrobel A."/>
            <person name="Rasinkangas P."/>
            <person name="Parkhill J."/>
            <person name="Rea M.C."/>
            <person name="O'Sullivan O."/>
            <person name="Ritari J."/>
            <person name="Douillard F.P."/>
            <person name="Paul Ross R."/>
            <person name="Yang R."/>
            <person name="Briner A.E."/>
            <person name="Felis G.E."/>
            <person name="de Vos W.M."/>
            <person name="Barrangou R."/>
            <person name="Klaenhammer T.R."/>
            <person name="Caufield P.W."/>
            <person name="Cui Y."/>
            <person name="Zhang H."/>
            <person name="O'Toole P.W."/>
        </authorList>
    </citation>
    <scope>NUCLEOTIDE SEQUENCE [LARGE SCALE GENOMIC DNA]</scope>
    <source>
        <strain evidence="1 2">DSM 15707</strain>
    </source>
</reference>
<evidence type="ECO:0008006" key="3">
    <source>
        <dbReference type="Google" id="ProtNLM"/>
    </source>
</evidence>
<dbReference type="AlphaFoldDB" id="A0A0R1RM13"/>
<comment type="caution">
    <text evidence="1">The sequence shown here is derived from an EMBL/GenBank/DDBJ whole genome shotgun (WGS) entry which is preliminary data.</text>
</comment>
<proteinExistence type="predicted"/>
<protein>
    <recommendedName>
        <fullName evidence="3">Glucose-6-phosphate 1-dehydrogenase</fullName>
    </recommendedName>
</protein>
<dbReference type="RefSeq" id="WP_057889821.1">
    <property type="nucleotide sequence ID" value="NZ_AZFE01000031.1"/>
</dbReference>
<dbReference type="STRING" id="1423778.FC70_GL000862"/>
<gene>
    <name evidence="1" type="ORF">FC70_GL000862</name>
</gene>
<dbReference type="KEGG" id="lol:LACOL_0435"/>
<dbReference type="PATRIC" id="fig|1423778.4.peg.895"/>
<name>A0A0R1RM13_9LACO</name>
<sequence>MKINQWPLIFQRDVFSFKVLKQELTSNEIDEIKLQYKQVWNDWKTVNLQTALSLDLGKPKIESWTNGWKIRDHFWTCYRIGDVNPCIGILVNRQQLQVYLMYQNYKSETRSITETEYQAALQSGLSKWSASVNKPDYFVWHNTDDEFKLHPKLADYLKQRDDETVMIGKIWQFPIADSFDYQTEVSKAIKELLPLYQAVLAEYQL</sequence>